<proteinExistence type="predicted"/>
<dbReference type="AlphaFoldDB" id="D7FKB4"/>
<feature type="compositionally biased region" description="Gly residues" evidence="1">
    <location>
        <begin position="440"/>
        <end position="451"/>
    </location>
</feature>
<dbReference type="InterPro" id="IPR001870">
    <property type="entry name" value="B30.2/SPRY"/>
</dbReference>
<evidence type="ECO:0000259" key="2">
    <source>
        <dbReference type="PROSITE" id="PS50188"/>
    </source>
</evidence>
<feature type="region of interest" description="Disordered" evidence="1">
    <location>
        <begin position="169"/>
        <end position="239"/>
    </location>
</feature>
<dbReference type="SUPFAM" id="SSF81383">
    <property type="entry name" value="F-box domain"/>
    <property type="match status" value="1"/>
</dbReference>
<dbReference type="SUPFAM" id="SSF49899">
    <property type="entry name" value="Concanavalin A-like lectins/glucanases"/>
    <property type="match status" value="1"/>
</dbReference>
<dbReference type="OrthoDB" id="258495at2759"/>
<protein>
    <recommendedName>
        <fullName evidence="2">B30.2/SPRY domain-containing protein</fullName>
    </recommendedName>
</protein>
<feature type="region of interest" description="Disordered" evidence="1">
    <location>
        <begin position="629"/>
        <end position="714"/>
    </location>
</feature>
<feature type="compositionally biased region" description="Low complexity" evidence="1">
    <location>
        <begin position="372"/>
        <end position="382"/>
    </location>
</feature>
<sequence>MCKAGQGKADGGILSRMRQLQGDMPADEGEGASGVAGAKEDEGDGAAALPPPLLPPVLRLLSADVLTEACTLLDPRSLATAAAACRSFRDVCQGAYPWRGLCCREWELSDATEEEEGEGEASAPAVQVPRSRLHFRDSILGCDFRKLFPLIEQMPTGFDCSLLRGGSPASGANNADGADAQEPDDDNHQQEANNHEGAAAAAAAEGDGDGDAAINQGAGAPAAAAGGGAAARAPEEAEEKAGDFVIRGVRRRPAKRPLSPGVAAAAAAAAPAWASTAREEGQRPRSSSSSSSSGDVALQVEFRGGLGVGNRCVRADLPLPSTVLRERTGAGARSSLARHLETSPLALFRWLLAKMAATASGGAGAGGGSGAGRASPASPASAVHPGLVGDHQFQHNAQQQQAGGVAFAAPGAMLQAGLGQDGAAATGERRRRASSLPSGGPDGAGASGGGQHGEKPKLPRVLCFPVALGRGVVDVTPRLVSYFEVTIIAPRLDAPHPIPDCIAVGVSESRFPLKGKMPGWDSRSYGYHSDDGGAFHDAGSMLFKCGPSFGAGDVVGCGLDYSVGGDAADIFFTLNGELLNGGSAAFRGVRGTFYPTVGVDSACPVRINLGEEPFRLDLAAALREGGQEATARESVAQHEPKRSRTAAAAVSAPAAGEGAPSMPAGAKAAAGTSSSSSSFPGRSRQRSLPLPDVLPPPAEGSSISGVNPHVALSY</sequence>
<name>D7FKB4_ECTSI</name>
<dbReference type="InterPro" id="IPR013320">
    <property type="entry name" value="ConA-like_dom_sf"/>
</dbReference>
<dbReference type="CDD" id="cd09917">
    <property type="entry name" value="F-box_SF"/>
    <property type="match status" value="1"/>
</dbReference>
<dbReference type="InParanoid" id="D7FKB4"/>
<feature type="region of interest" description="Disordered" evidence="1">
    <location>
        <begin position="1"/>
        <end position="49"/>
    </location>
</feature>
<feature type="compositionally biased region" description="Low complexity" evidence="1">
    <location>
        <begin position="196"/>
        <end position="224"/>
    </location>
</feature>
<feature type="region of interest" description="Disordered" evidence="1">
    <location>
        <begin position="274"/>
        <end position="296"/>
    </location>
</feature>
<feature type="region of interest" description="Disordered" evidence="1">
    <location>
        <begin position="361"/>
        <end position="387"/>
    </location>
</feature>
<dbReference type="EMBL" id="FN649728">
    <property type="protein sequence ID" value="CBJ29317.1"/>
    <property type="molecule type" value="Genomic_DNA"/>
</dbReference>
<dbReference type="eggNOG" id="KOG1477">
    <property type="taxonomic scope" value="Eukaryota"/>
</dbReference>
<dbReference type="PROSITE" id="PS50188">
    <property type="entry name" value="B302_SPRY"/>
    <property type="match status" value="1"/>
</dbReference>
<feature type="compositionally biased region" description="Low complexity" evidence="1">
    <location>
        <begin position="646"/>
        <end position="682"/>
    </location>
</feature>
<dbReference type="STRING" id="2880.D7FKB4"/>
<feature type="domain" description="B30.2/SPRY" evidence="2">
    <location>
        <begin position="405"/>
        <end position="614"/>
    </location>
</feature>
<dbReference type="Gene3D" id="1.20.1280.50">
    <property type="match status" value="1"/>
</dbReference>
<feature type="compositionally biased region" description="Low complexity" evidence="1">
    <location>
        <begin position="169"/>
        <end position="178"/>
    </location>
</feature>
<dbReference type="InterPro" id="IPR036047">
    <property type="entry name" value="F-box-like_dom_sf"/>
</dbReference>
<feature type="compositionally biased region" description="Gly residues" evidence="1">
    <location>
        <begin position="361"/>
        <end position="371"/>
    </location>
</feature>
<dbReference type="InterPro" id="IPR044736">
    <property type="entry name" value="Gid1/RanBPM/SPLA_SPRY"/>
</dbReference>
<feature type="region of interest" description="Disordered" evidence="1">
    <location>
        <begin position="419"/>
        <end position="454"/>
    </location>
</feature>
<dbReference type="EMBL" id="FN648021">
    <property type="protein sequence ID" value="CBJ29317.1"/>
    <property type="molecule type" value="Genomic_DNA"/>
</dbReference>
<keyword evidence="4" id="KW-1185">Reference proteome</keyword>
<dbReference type="Gene3D" id="2.60.120.920">
    <property type="match status" value="1"/>
</dbReference>
<organism evidence="3 4">
    <name type="scientific">Ectocarpus siliculosus</name>
    <name type="common">Brown alga</name>
    <name type="synonym">Conferva siliculosa</name>
    <dbReference type="NCBI Taxonomy" id="2880"/>
    <lineage>
        <taxon>Eukaryota</taxon>
        <taxon>Sar</taxon>
        <taxon>Stramenopiles</taxon>
        <taxon>Ochrophyta</taxon>
        <taxon>PX clade</taxon>
        <taxon>Phaeophyceae</taxon>
        <taxon>Ectocarpales</taxon>
        <taxon>Ectocarpaceae</taxon>
        <taxon>Ectocarpus</taxon>
    </lineage>
</organism>
<dbReference type="InterPro" id="IPR003877">
    <property type="entry name" value="SPRY_dom"/>
</dbReference>
<dbReference type="Proteomes" id="UP000002630">
    <property type="component" value="Linkage Group LG03"/>
</dbReference>
<dbReference type="SMART" id="SM00449">
    <property type="entry name" value="SPRY"/>
    <property type="match status" value="1"/>
</dbReference>
<evidence type="ECO:0000256" key="1">
    <source>
        <dbReference type="SAM" id="MobiDB-lite"/>
    </source>
</evidence>
<gene>
    <name evidence="3" type="ORF">Esi_0143_0011</name>
</gene>
<accession>D7FKB4</accession>
<dbReference type="CDD" id="cd12885">
    <property type="entry name" value="SPRY_RanBP_like"/>
    <property type="match status" value="1"/>
</dbReference>
<dbReference type="InterPro" id="IPR050618">
    <property type="entry name" value="Ubq-SigPath_Reg"/>
</dbReference>
<dbReference type="Pfam" id="PF00622">
    <property type="entry name" value="SPRY"/>
    <property type="match status" value="1"/>
</dbReference>
<dbReference type="PANTHER" id="PTHR12864">
    <property type="entry name" value="RAN BINDING PROTEIN 9-RELATED"/>
    <property type="match status" value="1"/>
</dbReference>
<reference evidence="3 4" key="1">
    <citation type="journal article" date="2010" name="Nature">
        <title>The Ectocarpus genome and the independent evolution of multicellularity in brown algae.</title>
        <authorList>
            <person name="Cock J.M."/>
            <person name="Sterck L."/>
            <person name="Rouze P."/>
            <person name="Scornet D."/>
            <person name="Allen A.E."/>
            <person name="Amoutzias G."/>
            <person name="Anthouard V."/>
            <person name="Artiguenave F."/>
            <person name="Aury J.M."/>
            <person name="Badger J.H."/>
            <person name="Beszteri B."/>
            <person name="Billiau K."/>
            <person name="Bonnet E."/>
            <person name="Bothwell J.H."/>
            <person name="Bowler C."/>
            <person name="Boyen C."/>
            <person name="Brownlee C."/>
            <person name="Carrano C.J."/>
            <person name="Charrier B."/>
            <person name="Cho G.Y."/>
            <person name="Coelho S.M."/>
            <person name="Collen J."/>
            <person name="Corre E."/>
            <person name="Da Silva C."/>
            <person name="Delage L."/>
            <person name="Delaroque N."/>
            <person name="Dittami S.M."/>
            <person name="Doulbeau S."/>
            <person name="Elias M."/>
            <person name="Farnham G."/>
            <person name="Gachon C.M."/>
            <person name="Gschloessl B."/>
            <person name="Heesch S."/>
            <person name="Jabbari K."/>
            <person name="Jubin C."/>
            <person name="Kawai H."/>
            <person name="Kimura K."/>
            <person name="Kloareg B."/>
            <person name="Kupper F.C."/>
            <person name="Lang D."/>
            <person name="Le Bail A."/>
            <person name="Leblanc C."/>
            <person name="Lerouge P."/>
            <person name="Lohr M."/>
            <person name="Lopez P.J."/>
            <person name="Martens C."/>
            <person name="Maumus F."/>
            <person name="Michel G."/>
            <person name="Miranda-Saavedra D."/>
            <person name="Morales J."/>
            <person name="Moreau H."/>
            <person name="Motomura T."/>
            <person name="Nagasato C."/>
            <person name="Napoli C.A."/>
            <person name="Nelson D.R."/>
            <person name="Nyvall-Collen P."/>
            <person name="Peters A.F."/>
            <person name="Pommier C."/>
            <person name="Potin P."/>
            <person name="Poulain J."/>
            <person name="Quesneville H."/>
            <person name="Read B."/>
            <person name="Rensing S.A."/>
            <person name="Ritter A."/>
            <person name="Rousvoal S."/>
            <person name="Samanta M."/>
            <person name="Samson G."/>
            <person name="Schroeder D.C."/>
            <person name="Segurens B."/>
            <person name="Strittmatter M."/>
            <person name="Tonon T."/>
            <person name="Tregear J.W."/>
            <person name="Valentin K."/>
            <person name="von Dassow P."/>
            <person name="Yamagishi T."/>
            <person name="Van de Peer Y."/>
            <person name="Wincker P."/>
        </authorList>
    </citation>
    <scope>NUCLEOTIDE SEQUENCE [LARGE SCALE GENOMIC DNA]</scope>
    <source>
        <strain evidence="4">Ec32 / CCAP1310/4</strain>
    </source>
</reference>
<dbReference type="InterPro" id="IPR043136">
    <property type="entry name" value="B30.2/SPRY_sf"/>
</dbReference>
<evidence type="ECO:0000313" key="3">
    <source>
        <dbReference type="EMBL" id="CBJ29317.1"/>
    </source>
</evidence>
<evidence type="ECO:0000313" key="4">
    <source>
        <dbReference type="Proteomes" id="UP000002630"/>
    </source>
</evidence>